<gene>
    <name evidence="2" type="ORF">JKP34_00160</name>
</gene>
<proteinExistence type="predicted"/>
<evidence type="ECO:0000313" key="3">
    <source>
        <dbReference type="Proteomes" id="UP000642920"/>
    </source>
</evidence>
<dbReference type="PANTHER" id="PTHR30386">
    <property type="entry name" value="MEMBRANE FUSION SUBUNIT OF EMRAB-TOLC MULTIDRUG EFFLUX PUMP"/>
    <property type="match status" value="1"/>
</dbReference>
<accession>A0A937DI02</accession>
<feature type="coiled-coil region" evidence="1">
    <location>
        <begin position="115"/>
        <end position="202"/>
    </location>
</feature>
<keyword evidence="1" id="KW-0175">Coiled coil</keyword>
<dbReference type="RefSeq" id="WP_201916468.1">
    <property type="nucleotide sequence ID" value="NZ_JAERQG010000001.1"/>
</dbReference>
<dbReference type="PRINTS" id="PR01490">
    <property type="entry name" value="RTXTOXIND"/>
</dbReference>
<sequence length="454" mass="51468">MLNISPFGIKDKVNTDKYRSFGLFAKKEPSKKLSKLLVITAGSLILLSFLPWTQNIRGSGFVTALDPSTRPQNINSLIDGRVEKWYVREGQYVEKGDTIIFISEIKDNYFDPKLIERTENQLSAKRQSLDFYDEKIDALDTQIDAIEQNRKLKLEQARNYVKQAKLKIAADSIDYEAAILSLEIAERQLNRQQELYEEGLKSLTDLETKRVKQREALAKKISADSKLLSSRNELLNAKISLNSVYNEYTDKLQKARSDQFATQSAYQEARVEVEKMENQLANYQVRVGYYYVRAPQSGYITEAVTTGVGENIKAGDPLITIMPSDITFAVEMYIPPRDMPLMHVGEEVRIIFDGWPSIVFSGWPIISYGTFSGEVVAIDRIISKNGKYRVLVAPAGEEGNWPDALRVGSGANGLALLNNVPIWYEIWRQINGFPPNYYLPEGKEGDSMKADKKK</sequence>
<reference evidence="2" key="1">
    <citation type="submission" date="2021-01" db="EMBL/GenBank/DDBJ databases">
        <title>Marivirga sp. nov., isolated from intertidal surface sediments.</title>
        <authorList>
            <person name="Zhang M."/>
        </authorList>
    </citation>
    <scope>NUCLEOTIDE SEQUENCE</scope>
    <source>
        <strain evidence="2">SM1354</strain>
    </source>
</reference>
<dbReference type="SUPFAM" id="SSF51230">
    <property type="entry name" value="Single hybrid motif"/>
    <property type="match status" value="1"/>
</dbReference>
<dbReference type="SUPFAM" id="SSF111369">
    <property type="entry name" value="HlyD-like secretion proteins"/>
    <property type="match status" value="1"/>
</dbReference>
<organism evidence="2 3">
    <name type="scientific">Marivirga atlantica</name>
    <dbReference type="NCBI Taxonomy" id="1548457"/>
    <lineage>
        <taxon>Bacteria</taxon>
        <taxon>Pseudomonadati</taxon>
        <taxon>Bacteroidota</taxon>
        <taxon>Cytophagia</taxon>
        <taxon>Cytophagales</taxon>
        <taxon>Marivirgaceae</taxon>
        <taxon>Marivirga</taxon>
    </lineage>
</organism>
<name>A0A937DI02_9BACT</name>
<dbReference type="EMBL" id="JAERQG010000001">
    <property type="protein sequence ID" value="MBL0763641.1"/>
    <property type="molecule type" value="Genomic_DNA"/>
</dbReference>
<dbReference type="InterPro" id="IPR050739">
    <property type="entry name" value="MFP"/>
</dbReference>
<keyword evidence="3" id="KW-1185">Reference proteome</keyword>
<dbReference type="Gene3D" id="2.40.50.100">
    <property type="match status" value="1"/>
</dbReference>
<evidence type="ECO:0000256" key="1">
    <source>
        <dbReference type="SAM" id="Coils"/>
    </source>
</evidence>
<comment type="caution">
    <text evidence="2">The sequence shown here is derived from an EMBL/GenBank/DDBJ whole genome shotgun (WGS) entry which is preliminary data.</text>
</comment>
<dbReference type="InterPro" id="IPR011053">
    <property type="entry name" value="Single_hybrid_motif"/>
</dbReference>
<evidence type="ECO:0000313" key="2">
    <source>
        <dbReference type="EMBL" id="MBL0763641.1"/>
    </source>
</evidence>
<protein>
    <submittedName>
        <fullName evidence="2">HlyD family efflux transporter periplasmic adaptor subunit</fullName>
    </submittedName>
</protein>
<dbReference type="Proteomes" id="UP000642920">
    <property type="component" value="Unassembled WGS sequence"/>
</dbReference>
<dbReference type="AlphaFoldDB" id="A0A937DI02"/>